<sequence length="141" mass="16018">MLQQLDDPRNNLPVSQVVSRHHATTTIPWAPQPAHDLQTTEPSPRRRDDHCLRQGQLCSQELAVQLPEAPPRTLRAGREEHPPGLHSRARPPRQPERAPKAHARRQAQRQNLPPPLPRRPPQGRRPARRPALPRGEIRGGH</sequence>
<protein>
    <submittedName>
        <fullName evidence="2">Uncharacterized protein</fullName>
    </submittedName>
</protein>
<evidence type="ECO:0000313" key="3">
    <source>
        <dbReference type="Proteomes" id="UP001642720"/>
    </source>
</evidence>
<proteinExistence type="predicted"/>
<organism evidence="2 3">
    <name type="scientific">Trichoderma ghanense</name>
    <dbReference type="NCBI Taxonomy" id="65468"/>
    <lineage>
        <taxon>Eukaryota</taxon>
        <taxon>Fungi</taxon>
        <taxon>Dikarya</taxon>
        <taxon>Ascomycota</taxon>
        <taxon>Pezizomycotina</taxon>
        <taxon>Sordariomycetes</taxon>
        <taxon>Hypocreomycetidae</taxon>
        <taxon>Hypocreales</taxon>
        <taxon>Hypocreaceae</taxon>
        <taxon>Trichoderma</taxon>
    </lineage>
</organism>
<evidence type="ECO:0000256" key="1">
    <source>
        <dbReference type="SAM" id="MobiDB-lite"/>
    </source>
</evidence>
<feature type="region of interest" description="Disordered" evidence="1">
    <location>
        <begin position="1"/>
        <end position="141"/>
    </location>
</feature>
<name>A0ABY2H428_9HYPO</name>
<accession>A0ABY2H428</accession>
<gene>
    <name evidence="2" type="ORF">CCMA1212_005114</name>
</gene>
<comment type="caution">
    <text evidence="2">The sequence shown here is derived from an EMBL/GenBank/DDBJ whole genome shotgun (WGS) entry which is preliminary data.</text>
</comment>
<dbReference type="RefSeq" id="XP_073559238.1">
    <property type="nucleotide sequence ID" value="XM_073702391.1"/>
</dbReference>
<keyword evidence="3" id="KW-1185">Reference proteome</keyword>
<feature type="compositionally biased region" description="Basic and acidic residues" evidence="1">
    <location>
        <begin position="43"/>
        <end position="52"/>
    </location>
</feature>
<dbReference type="GeneID" id="300576841"/>
<dbReference type="Proteomes" id="UP001642720">
    <property type="component" value="Unassembled WGS sequence"/>
</dbReference>
<evidence type="ECO:0000313" key="2">
    <source>
        <dbReference type="EMBL" id="TFB03037.1"/>
    </source>
</evidence>
<reference evidence="2 3" key="1">
    <citation type="submission" date="2018-01" db="EMBL/GenBank/DDBJ databases">
        <title>Genome characterization of the sugarcane-associated fungus Trichoderma ghanense CCMA-1212 and their application in lignocelulose bioconversion.</title>
        <authorList>
            <person name="Steindorff A.S."/>
            <person name="Mendes T.D."/>
            <person name="Vilela E.S.D."/>
            <person name="Rodrigues D.S."/>
            <person name="Formighieri E.F."/>
            <person name="Melo I.S."/>
            <person name="Favaro L.C.L."/>
        </authorList>
    </citation>
    <scope>NUCLEOTIDE SEQUENCE [LARGE SCALE GENOMIC DNA]</scope>
    <source>
        <strain evidence="2 3">CCMA-1212</strain>
    </source>
</reference>
<dbReference type="EMBL" id="PPTA01000006">
    <property type="protein sequence ID" value="TFB03037.1"/>
    <property type="molecule type" value="Genomic_DNA"/>
</dbReference>